<keyword evidence="3" id="KW-0732">Signal</keyword>
<name>A0A7X2J0E0_9BACI</name>
<evidence type="ECO:0000256" key="2">
    <source>
        <dbReference type="SAM" id="MobiDB-lite"/>
    </source>
</evidence>
<evidence type="ECO:0000256" key="1">
    <source>
        <dbReference type="SAM" id="Coils"/>
    </source>
</evidence>
<proteinExistence type="predicted"/>
<evidence type="ECO:0000313" key="6">
    <source>
        <dbReference type="Proteomes" id="UP000448867"/>
    </source>
</evidence>
<accession>A0A7X2J0E0</accession>
<evidence type="ECO:0000256" key="3">
    <source>
        <dbReference type="SAM" id="SignalP"/>
    </source>
</evidence>
<feature type="domain" description="DUF6973" evidence="4">
    <location>
        <begin position="118"/>
        <end position="210"/>
    </location>
</feature>
<dbReference type="RefSeq" id="WP_154308479.1">
    <property type="nucleotide sequence ID" value="NZ_WKKI01000027.1"/>
</dbReference>
<protein>
    <recommendedName>
        <fullName evidence="4">DUF6973 domain-containing protein</fullName>
    </recommendedName>
</protein>
<reference evidence="5 6" key="1">
    <citation type="submission" date="2019-11" db="EMBL/GenBank/DDBJ databases">
        <title>Bacillus lacus genome.</title>
        <authorList>
            <person name="Allen C.J."/>
            <person name="Newman J.D."/>
        </authorList>
    </citation>
    <scope>NUCLEOTIDE SEQUENCE [LARGE SCALE GENOMIC DNA]</scope>
    <source>
        <strain evidence="5 6">KCTC 33946</strain>
    </source>
</reference>
<dbReference type="OrthoDB" id="1187707at2"/>
<sequence length="244" mass="27328">MKKKMIGTLLLSLVFSATANAAPPVSVDLEKERILHQQVMEQVEKELEDTNRDYHVFERLTDSEWNRVAEKTIGFAEEYPDLSKEELNEKVYEEYVAETQKDIIRIQYIGGMNSQEAKVCALNPIDCTKVKKAAETAKAEAERRYVSSALHNGNGDAFRHMYWNKLMTNAIGASEAKKFADAHEFGASGQPKNEETMDLHNNSLGRSNAKYTAAEIVKYLVDSGSGRRLNSSGQLISTNSSGKR</sequence>
<dbReference type="Pfam" id="PF22322">
    <property type="entry name" value="DUF6973"/>
    <property type="match status" value="1"/>
</dbReference>
<keyword evidence="6" id="KW-1185">Reference proteome</keyword>
<dbReference type="EMBL" id="WKKI01000027">
    <property type="protein sequence ID" value="MRX73125.1"/>
    <property type="molecule type" value="Genomic_DNA"/>
</dbReference>
<keyword evidence="1" id="KW-0175">Coiled coil</keyword>
<comment type="caution">
    <text evidence="5">The sequence shown here is derived from an EMBL/GenBank/DDBJ whole genome shotgun (WGS) entry which is preliminary data.</text>
</comment>
<dbReference type="InterPro" id="IPR054246">
    <property type="entry name" value="DUF6973"/>
</dbReference>
<dbReference type="Proteomes" id="UP000448867">
    <property type="component" value="Unassembled WGS sequence"/>
</dbReference>
<feature type="chain" id="PRO_5031575901" description="DUF6973 domain-containing protein" evidence="3">
    <location>
        <begin position="22"/>
        <end position="244"/>
    </location>
</feature>
<feature type="coiled-coil region" evidence="1">
    <location>
        <begin position="33"/>
        <end position="60"/>
    </location>
</feature>
<feature type="signal peptide" evidence="3">
    <location>
        <begin position="1"/>
        <end position="21"/>
    </location>
</feature>
<feature type="compositionally biased region" description="Polar residues" evidence="2">
    <location>
        <begin position="228"/>
        <end position="244"/>
    </location>
</feature>
<feature type="region of interest" description="Disordered" evidence="2">
    <location>
        <begin position="225"/>
        <end position="244"/>
    </location>
</feature>
<gene>
    <name evidence="5" type="ORF">GJU40_13330</name>
</gene>
<dbReference type="AlphaFoldDB" id="A0A7X2J0E0"/>
<evidence type="ECO:0000313" key="5">
    <source>
        <dbReference type="EMBL" id="MRX73125.1"/>
    </source>
</evidence>
<evidence type="ECO:0000259" key="4">
    <source>
        <dbReference type="Pfam" id="PF22322"/>
    </source>
</evidence>
<organism evidence="5 6">
    <name type="scientific">Metabacillus lacus</name>
    <dbReference type="NCBI Taxonomy" id="1983721"/>
    <lineage>
        <taxon>Bacteria</taxon>
        <taxon>Bacillati</taxon>
        <taxon>Bacillota</taxon>
        <taxon>Bacilli</taxon>
        <taxon>Bacillales</taxon>
        <taxon>Bacillaceae</taxon>
        <taxon>Metabacillus</taxon>
    </lineage>
</organism>